<feature type="transmembrane region" description="Helical" evidence="10">
    <location>
        <begin position="349"/>
        <end position="370"/>
    </location>
</feature>
<dbReference type="EC" id="2.4.1.-" evidence="10"/>
<evidence type="ECO:0000259" key="12">
    <source>
        <dbReference type="Pfam" id="PF16192"/>
    </source>
</evidence>
<keyword evidence="4 10" id="KW-0328">Glycosyltransferase</keyword>
<dbReference type="UniPathway" id="UPA00378"/>
<feature type="transmembrane region" description="Helical" evidence="10">
    <location>
        <begin position="411"/>
        <end position="430"/>
    </location>
</feature>
<sequence length="446" mass="51941">MSMFRFFLIISTFFFVSLALRFWNLGQFNTLVFDEVYYAKFANNYLTQTPFFNSHPPLTEYLIAIGIWMGSWFPASPDITNNLTGSWHSTVSYRWLNALTGSFFPIILGAIAYQLTHRYSYTIIVTFLATLEGLFLVESRYALNNIYLVNFGLLSHLLFLLFINQKKYLCLTLSGIFLGAASAIKWNGLGFLLGIYLIIFIVYLSQKLKHLFDSRNLGIVENINCLKPSLLLFNLLVIPMFTYSILWLPYLLLNPEYSWWEIHQKIWSFHQSIGDSSDVHPYCSKWYSWLIMARPIAYFYEKINTPSGTIIYDVHAMGNPILWWLATGSILIFSIFMIVTLFKQKYNPYLSVILFIIINYFANLLPWTLVSRCTFLYHYMPSYSFSLLGIGLIIEQCLISGLIINRRLGIILLLLISFAFIYWLPIYLGLPLSLRGFDLRMLPNWI</sequence>
<evidence type="ECO:0000256" key="5">
    <source>
        <dbReference type="ARBA" id="ARBA00022679"/>
    </source>
</evidence>
<dbReference type="GO" id="GO:0004169">
    <property type="term" value="F:dolichyl-phosphate-mannose-protein mannosyltransferase activity"/>
    <property type="evidence" value="ECO:0007669"/>
    <property type="project" value="UniProtKB-UniRule"/>
</dbReference>
<dbReference type="InterPro" id="IPR027005">
    <property type="entry name" value="PMT-like"/>
</dbReference>
<dbReference type="InterPro" id="IPR003342">
    <property type="entry name" value="ArnT-like_N"/>
</dbReference>
<keyword evidence="5 10" id="KW-0808">Transferase</keyword>
<feature type="domain" description="ArnT-like N-terminal" evidence="11">
    <location>
        <begin position="12"/>
        <end position="243"/>
    </location>
</feature>
<evidence type="ECO:0000256" key="10">
    <source>
        <dbReference type="RuleBase" id="RU367007"/>
    </source>
</evidence>
<organism evidence="13 14">
    <name type="scientific">Crocosphaera subtropica (strain ATCC 51142 / BH68)</name>
    <name type="common">Cyanothece sp. (strain ATCC 51142)</name>
    <dbReference type="NCBI Taxonomy" id="43989"/>
    <lineage>
        <taxon>Bacteria</taxon>
        <taxon>Bacillati</taxon>
        <taxon>Cyanobacteriota</taxon>
        <taxon>Cyanophyceae</taxon>
        <taxon>Oscillatoriophycideae</taxon>
        <taxon>Chroococcales</taxon>
        <taxon>Aphanothecaceae</taxon>
        <taxon>Crocosphaera</taxon>
        <taxon>Crocosphaera subtropica</taxon>
    </lineage>
</organism>
<dbReference type="CAZy" id="GT39">
    <property type="family name" value="Glycosyltransferase Family 39"/>
</dbReference>
<dbReference type="AlphaFoldDB" id="B1X1F4"/>
<keyword evidence="10" id="KW-1003">Cell membrane</keyword>
<evidence type="ECO:0000256" key="4">
    <source>
        <dbReference type="ARBA" id="ARBA00022676"/>
    </source>
</evidence>
<dbReference type="Proteomes" id="UP000001203">
    <property type="component" value="Chromosome circular"/>
</dbReference>
<dbReference type="GO" id="GO:0012505">
    <property type="term" value="C:endomembrane system"/>
    <property type="evidence" value="ECO:0007669"/>
    <property type="project" value="UniProtKB-SubCell"/>
</dbReference>
<evidence type="ECO:0000256" key="8">
    <source>
        <dbReference type="ARBA" id="ARBA00023136"/>
    </source>
</evidence>
<dbReference type="KEGG" id="cyt:cce_2033"/>
<comment type="subcellular location">
    <subcellularLocation>
        <location evidence="10">Cell membrane</location>
    </subcellularLocation>
    <subcellularLocation>
        <location evidence="1">Endomembrane system</location>
        <topology evidence="1">Multi-pass membrane protein</topology>
    </subcellularLocation>
</comment>
<accession>B1X1F4</accession>
<name>B1X1F4_CROS5</name>
<reference evidence="13 14" key="1">
    <citation type="journal article" date="2008" name="Proc. Natl. Acad. Sci. U.S.A.">
        <title>The genome of Cyanothece 51142, a unicellular diazotrophic cyanobacterium important in the marine nitrogen cycle.</title>
        <authorList>
            <person name="Welsh E.A."/>
            <person name="Liberton M."/>
            <person name="Stoeckel J."/>
            <person name="Loh T."/>
            <person name="Elvitigala T."/>
            <person name="Wang C."/>
            <person name="Wollam A."/>
            <person name="Fulton R.S."/>
            <person name="Clifton S.W."/>
            <person name="Jacobs J.M."/>
            <person name="Aurora R."/>
            <person name="Ghosh B.K."/>
            <person name="Sherman L.A."/>
            <person name="Smith R.D."/>
            <person name="Wilson R.K."/>
            <person name="Pakrasi H.B."/>
        </authorList>
    </citation>
    <scope>NUCLEOTIDE SEQUENCE [LARGE SCALE GENOMIC DNA]</scope>
    <source>
        <strain evidence="14">ATCC 51142 / BH68</strain>
    </source>
</reference>
<feature type="transmembrane region" description="Helical" evidence="10">
    <location>
        <begin position="144"/>
        <end position="163"/>
    </location>
</feature>
<comment type="function">
    <text evidence="10">Protein O-mannosyltransferase that catalyzes the transfer of a single mannose residue from a polyprenol phospho-mannosyl lipidic donor to the hydroxyl group of selected serine and threonine residues in acceptor proteins.</text>
</comment>
<feature type="transmembrane region" description="Helical" evidence="10">
    <location>
        <begin position="225"/>
        <end position="250"/>
    </location>
</feature>
<comment type="similarity">
    <text evidence="3 10">Belongs to the glycosyltransferase 39 family.</text>
</comment>
<evidence type="ECO:0000313" key="14">
    <source>
        <dbReference type="Proteomes" id="UP000001203"/>
    </source>
</evidence>
<evidence type="ECO:0000256" key="1">
    <source>
        <dbReference type="ARBA" id="ARBA00004127"/>
    </source>
</evidence>
<protein>
    <recommendedName>
        <fullName evidence="9 10">Polyprenol-phosphate-mannose--protein mannosyltransferase</fullName>
        <ecNumber evidence="10">2.4.1.-</ecNumber>
    </recommendedName>
</protein>
<evidence type="ECO:0000256" key="9">
    <source>
        <dbReference type="ARBA" id="ARBA00093617"/>
    </source>
</evidence>
<dbReference type="STRING" id="43989.cce_2033"/>
<dbReference type="eggNOG" id="COG1928">
    <property type="taxonomic scope" value="Bacteria"/>
</dbReference>
<dbReference type="PANTHER" id="PTHR10050">
    <property type="entry name" value="DOLICHYL-PHOSPHATE-MANNOSE--PROTEIN MANNOSYLTRANSFERASE"/>
    <property type="match status" value="1"/>
</dbReference>
<evidence type="ECO:0000256" key="6">
    <source>
        <dbReference type="ARBA" id="ARBA00022692"/>
    </source>
</evidence>
<dbReference type="PANTHER" id="PTHR10050:SF46">
    <property type="entry name" value="PROTEIN O-MANNOSYL-TRANSFERASE 2"/>
    <property type="match status" value="1"/>
</dbReference>
<keyword evidence="6 10" id="KW-0812">Transmembrane</keyword>
<feature type="transmembrane region" description="Helical" evidence="10">
    <location>
        <begin position="183"/>
        <end position="204"/>
    </location>
</feature>
<keyword evidence="8 10" id="KW-0472">Membrane</keyword>
<evidence type="ECO:0000256" key="7">
    <source>
        <dbReference type="ARBA" id="ARBA00022989"/>
    </source>
</evidence>
<dbReference type="GO" id="GO:0005886">
    <property type="term" value="C:plasma membrane"/>
    <property type="evidence" value="ECO:0007669"/>
    <property type="project" value="UniProtKB-SubCell"/>
</dbReference>
<proteinExistence type="inferred from homology"/>
<evidence type="ECO:0000256" key="2">
    <source>
        <dbReference type="ARBA" id="ARBA00004922"/>
    </source>
</evidence>
<evidence type="ECO:0000256" key="3">
    <source>
        <dbReference type="ARBA" id="ARBA00007222"/>
    </source>
</evidence>
<dbReference type="Pfam" id="PF02366">
    <property type="entry name" value="PMT"/>
    <property type="match status" value="1"/>
</dbReference>
<feature type="transmembrane region" description="Helical" evidence="10">
    <location>
        <begin position="119"/>
        <end position="137"/>
    </location>
</feature>
<comment type="pathway">
    <text evidence="2 10">Protein modification; protein glycosylation.</text>
</comment>
<keyword evidence="14" id="KW-1185">Reference proteome</keyword>
<keyword evidence="7 10" id="KW-1133">Transmembrane helix</keyword>
<feature type="domain" description="Protein O-mannosyl-transferase C-terminal four TM" evidence="12">
    <location>
        <begin position="258"/>
        <end position="440"/>
    </location>
</feature>
<dbReference type="InterPro" id="IPR032421">
    <property type="entry name" value="PMT_4TMC"/>
</dbReference>
<gene>
    <name evidence="13" type="ordered locus">cce_2033</name>
</gene>
<dbReference type="Pfam" id="PF16192">
    <property type="entry name" value="PMT_4TMC"/>
    <property type="match status" value="1"/>
</dbReference>
<evidence type="ECO:0000313" key="13">
    <source>
        <dbReference type="EMBL" id="ACB51383.1"/>
    </source>
</evidence>
<evidence type="ECO:0000259" key="11">
    <source>
        <dbReference type="Pfam" id="PF02366"/>
    </source>
</evidence>
<dbReference type="EMBL" id="CP000806">
    <property type="protein sequence ID" value="ACB51383.1"/>
    <property type="molecule type" value="Genomic_DNA"/>
</dbReference>
<feature type="transmembrane region" description="Helical" evidence="10">
    <location>
        <begin position="95"/>
        <end position="113"/>
    </location>
</feature>
<dbReference type="HOGENOM" id="CLU_038359_0_0_3"/>
<feature type="transmembrane region" description="Helical" evidence="10">
    <location>
        <begin position="321"/>
        <end position="342"/>
    </location>
</feature>
<feature type="transmembrane region" description="Helical" evidence="10">
    <location>
        <begin position="382"/>
        <end position="404"/>
    </location>
</feature>